<accession>A0A1Y3U5M9</accession>
<reference evidence="4" key="1">
    <citation type="submission" date="2017-04" db="EMBL/GenBank/DDBJ databases">
        <title>Function of individual gut microbiota members based on whole genome sequencing of pure cultures obtained from chicken caecum.</title>
        <authorList>
            <person name="Medvecky M."/>
            <person name="Cejkova D."/>
            <person name="Polansky O."/>
            <person name="Karasova D."/>
            <person name="Kubasova T."/>
            <person name="Cizek A."/>
            <person name="Rychlik I."/>
        </authorList>
    </citation>
    <scope>NUCLEOTIDE SEQUENCE [LARGE SCALE GENOMIC DNA]</scope>
    <source>
        <strain evidence="4">An70</strain>
    </source>
</reference>
<name>A0A1Y3U5M9_9ACTN</name>
<dbReference type="InterPro" id="IPR001347">
    <property type="entry name" value="SIS_dom"/>
</dbReference>
<dbReference type="STRING" id="1118060.GCA_000311845_00332"/>
<gene>
    <name evidence="3" type="ORF">B5G21_06690</name>
</gene>
<evidence type="ECO:0000256" key="1">
    <source>
        <dbReference type="ARBA" id="ARBA00022737"/>
    </source>
</evidence>
<dbReference type="GO" id="GO:0006047">
    <property type="term" value="P:UDP-N-acetylglucosamine metabolic process"/>
    <property type="evidence" value="ECO:0007669"/>
    <property type="project" value="TreeGrafter"/>
</dbReference>
<dbReference type="InterPro" id="IPR046348">
    <property type="entry name" value="SIS_dom_sf"/>
</dbReference>
<organism evidence="3 4">
    <name type="scientific">Enorma massiliensis</name>
    <dbReference type="NCBI Taxonomy" id="1472761"/>
    <lineage>
        <taxon>Bacteria</taxon>
        <taxon>Bacillati</taxon>
        <taxon>Actinomycetota</taxon>
        <taxon>Coriobacteriia</taxon>
        <taxon>Coriobacteriales</taxon>
        <taxon>Coriobacteriaceae</taxon>
        <taxon>Enorma</taxon>
    </lineage>
</organism>
<sequence length="375" mass="42361">MASQANLNEKPTMLTYVEQTPAQLKLNVERSEELTAELVDLYAQKPCHSIWIVACGSSSNGSQCARYFMMKYLQREVKIVSPATFIYGEHDLHEDDFVFVISQSGCSTNSIEALDELRKLGITAIGLTGNVDSDFKDHADLVVDYGVGEETVGYVTKGVTTLAQFLMLFAIEAGARTGIVSPEQRTELLNEMADAPRRHEIVQRETWDLYKRHQADFTSMTVVNHCGFLQGYGIACEGALKFGETIQIPSFAYEGEEWIHGPNLQLTPNYTVVCVDHLTEGSDRLVDIYLAARTVTDHAFIVTNSERVDDDHAIRLPFEIKEPLMMPLYVLPFYQIIAHQATTDLHRWEKHPLFEERFRKAISTKTDTIDQIMPN</sequence>
<dbReference type="SUPFAM" id="SSF53697">
    <property type="entry name" value="SIS domain"/>
    <property type="match status" value="1"/>
</dbReference>
<dbReference type="GO" id="GO:0006002">
    <property type="term" value="P:fructose 6-phosphate metabolic process"/>
    <property type="evidence" value="ECO:0007669"/>
    <property type="project" value="TreeGrafter"/>
</dbReference>
<dbReference type="InterPro" id="IPR035466">
    <property type="entry name" value="GlmS/AgaS_SIS"/>
</dbReference>
<dbReference type="eggNOG" id="COG0449">
    <property type="taxonomic scope" value="Bacteria"/>
</dbReference>
<dbReference type="GO" id="GO:0006487">
    <property type="term" value="P:protein N-linked glycosylation"/>
    <property type="evidence" value="ECO:0007669"/>
    <property type="project" value="TreeGrafter"/>
</dbReference>
<comment type="caution">
    <text evidence="3">The sequence shown here is derived from an EMBL/GenBank/DDBJ whole genome shotgun (WGS) entry which is preliminary data.</text>
</comment>
<dbReference type="PANTHER" id="PTHR10937">
    <property type="entry name" value="GLUCOSAMINE--FRUCTOSE-6-PHOSPHATE AMINOTRANSFERASE, ISOMERIZING"/>
    <property type="match status" value="1"/>
</dbReference>
<dbReference type="Gene3D" id="3.40.50.10490">
    <property type="entry name" value="Glucose-6-phosphate isomerase like protein, domain 1"/>
    <property type="match status" value="2"/>
</dbReference>
<feature type="domain" description="SIS" evidence="2">
    <location>
        <begin position="38"/>
        <end position="181"/>
    </location>
</feature>
<dbReference type="GO" id="GO:0004360">
    <property type="term" value="F:glutamine-fructose-6-phosphate transaminase (isomerizing) activity"/>
    <property type="evidence" value="ECO:0007669"/>
    <property type="project" value="TreeGrafter"/>
</dbReference>
<keyword evidence="4" id="KW-1185">Reference proteome</keyword>
<dbReference type="Proteomes" id="UP000196560">
    <property type="component" value="Unassembled WGS sequence"/>
</dbReference>
<dbReference type="PROSITE" id="PS51464">
    <property type="entry name" value="SIS"/>
    <property type="match status" value="1"/>
</dbReference>
<evidence type="ECO:0000313" key="4">
    <source>
        <dbReference type="Proteomes" id="UP000196560"/>
    </source>
</evidence>
<keyword evidence="1" id="KW-0677">Repeat</keyword>
<dbReference type="CDD" id="cd05008">
    <property type="entry name" value="SIS_GlmS_GlmD_1"/>
    <property type="match status" value="1"/>
</dbReference>
<dbReference type="GO" id="GO:0097367">
    <property type="term" value="F:carbohydrate derivative binding"/>
    <property type="evidence" value="ECO:0007669"/>
    <property type="project" value="InterPro"/>
</dbReference>
<proteinExistence type="predicted"/>
<protein>
    <submittedName>
        <fullName evidence="3">SIS domain-containing protein</fullName>
    </submittedName>
</protein>
<dbReference type="RefSeq" id="WP_087186536.1">
    <property type="nucleotide sequence ID" value="NZ_NFHO01000007.1"/>
</dbReference>
<dbReference type="PANTHER" id="PTHR10937:SF17">
    <property type="entry name" value="GLUCOSAMINE-FRUCTOSE-6-PHOSPHATE AMINOTRANSFERASE"/>
    <property type="match status" value="1"/>
</dbReference>
<evidence type="ECO:0000313" key="3">
    <source>
        <dbReference type="EMBL" id="OUN42518.1"/>
    </source>
</evidence>
<evidence type="ECO:0000259" key="2">
    <source>
        <dbReference type="PROSITE" id="PS51464"/>
    </source>
</evidence>
<dbReference type="Pfam" id="PF01380">
    <property type="entry name" value="SIS"/>
    <property type="match status" value="1"/>
</dbReference>
<dbReference type="AlphaFoldDB" id="A0A1Y3U5M9"/>
<dbReference type="EMBL" id="NFHO01000007">
    <property type="protein sequence ID" value="OUN42518.1"/>
    <property type="molecule type" value="Genomic_DNA"/>
</dbReference>